<feature type="compositionally biased region" description="Basic and acidic residues" evidence="1">
    <location>
        <begin position="54"/>
        <end position="68"/>
    </location>
</feature>
<feature type="transmembrane region" description="Helical" evidence="2">
    <location>
        <begin position="21"/>
        <end position="39"/>
    </location>
</feature>
<evidence type="ECO:0000256" key="2">
    <source>
        <dbReference type="SAM" id="Phobius"/>
    </source>
</evidence>
<accession>A0A8H4N1L7</accession>
<feature type="region of interest" description="Disordered" evidence="1">
    <location>
        <begin position="352"/>
        <end position="425"/>
    </location>
</feature>
<feature type="compositionally biased region" description="Low complexity" evidence="1">
    <location>
        <begin position="263"/>
        <end position="278"/>
    </location>
</feature>
<gene>
    <name evidence="3" type="ORF">GTA08_BOTSDO09362</name>
</gene>
<evidence type="ECO:0000313" key="3">
    <source>
        <dbReference type="EMBL" id="KAF4302741.1"/>
    </source>
</evidence>
<feature type="compositionally biased region" description="Basic residues" evidence="1">
    <location>
        <begin position="44"/>
        <end position="53"/>
    </location>
</feature>
<comment type="caution">
    <text evidence="3">The sequence shown here is derived from an EMBL/GenBank/DDBJ whole genome shotgun (WGS) entry which is preliminary data.</text>
</comment>
<dbReference type="AlphaFoldDB" id="A0A8H4N1L7"/>
<name>A0A8H4N1L7_9PEZI</name>
<feature type="compositionally biased region" description="Basic and acidic residues" evidence="1">
    <location>
        <begin position="175"/>
        <end position="195"/>
    </location>
</feature>
<feature type="region of interest" description="Disordered" evidence="1">
    <location>
        <begin position="44"/>
        <end position="195"/>
    </location>
</feature>
<sequence>MATSSISVYQQQAAKLLSRKSVVLGIPIAAGSIILFLQWRKRKSLKPRSRSNSRKQDSVEKATSEDKASTNGTLVEKTTNTSETAPASVQNGSATASVAPANAATQPSGESPSKPEEPSSSQISSATPVTDPAASPRPKHAQEDEEEPGGAGVAYAKRPRLGRGRSSEKFQSYEPLRRTSAEKREELEKQKIKEEDDRAAAAAVAAFSPVAAPIAQTESAPALAPKDEEVLPPPYVEASTIEAAIEAAVAAAVQDEVAPEDPIPASEPAAAPAEATTTADSFEVKVNGWHHDDEGNSIAHAQAALAARDSRRPSIIATTEISSISEPAPTGLSPQANSDAFSRRLSVITTISAEPPIDEEDEIDWAPESRRESATVETTIEVKHQTNGARSPIFETTISGPIPVNSEPAPEDIEEPAPAALDAPPSLATRAVDAGVREGESALRTDSPLSSKPVVVAAAAGVPAPHSAVVEEVREAVIERAPLAHLPGMGIPNSA</sequence>
<protein>
    <submittedName>
        <fullName evidence="3">Uncharacterized protein</fullName>
    </submittedName>
</protein>
<dbReference type="EMBL" id="WWBZ02000062">
    <property type="protein sequence ID" value="KAF4302741.1"/>
    <property type="molecule type" value="Genomic_DNA"/>
</dbReference>
<feature type="compositionally biased region" description="Polar residues" evidence="1">
    <location>
        <begin position="69"/>
        <end position="92"/>
    </location>
</feature>
<evidence type="ECO:0000313" key="4">
    <source>
        <dbReference type="Proteomes" id="UP000572817"/>
    </source>
</evidence>
<feature type="compositionally biased region" description="Low complexity" evidence="1">
    <location>
        <begin position="93"/>
        <end position="125"/>
    </location>
</feature>
<dbReference type="OrthoDB" id="3941709at2759"/>
<reference evidence="3" key="1">
    <citation type="submission" date="2020-04" db="EMBL/GenBank/DDBJ databases">
        <title>Genome Assembly and Annotation of Botryosphaeria dothidea sdau 11-99, a Latent Pathogen of Apple Fruit Ring Rot in China.</title>
        <authorList>
            <person name="Yu C."/>
            <person name="Diao Y."/>
            <person name="Lu Q."/>
            <person name="Zhao J."/>
            <person name="Cui S."/>
            <person name="Peng C."/>
            <person name="He B."/>
            <person name="Liu H."/>
        </authorList>
    </citation>
    <scope>NUCLEOTIDE SEQUENCE [LARGE SCALE GENOMIC DNA]</scope>
    <source>
        <strain evidence="3">Sdau11-99</strain>
    </source>
</reference>
<feature type="compositionally biased region" description="Low complexity" evidence="1">
    <location>
        <begin position="416"/>
        <end position="425"/>
    </location>
</feature>
<keyword evidence="2" id="KW-1133">Transmembrane helix</keyword>
<feature type="compositionally biased region" description="Acidic residues" evidence="1">
    <location>
        <begin position="356"/>
        <end position="365"/>
    </location>
</feature>
<dbReference type="Proteomes" id="UP000572817">
    <property type="component" value="Unassembled WGS sequence"/>
</dbReference>
<feature type="compositionally biased region" description="Polar residues" evidence="1">
    <location>
        <begin position="385"/>
        <end position="399"/>
    </location>
</feature>
<feature type="region of interest" description="Disordered" evidence="1">
    <location>
        <begin position="318"/>
        <end position="337"/>
    </location>
</feature>
<evidence type="ECO:0000256" key="1">
    <source>
        <dbReference type="SAM" id="MobiDB-lite"/>
    </source>
</evidence>
<proteinExistence type="predicted"/>
<feature type="compositionally biased region" description="Basic and acidic residues" evidence="1">
    <location>
        <begin position="367"/>
        <end position="384"/>
    </location>
</feature>
<organism evidence="3 4">
    <name type="scientific">Botryosphaeria dothidea</name>
    <dbReference type="NCBI Taxonomy" id="55169"/>
    <lineage>
        <taxon>Eukaryota</taxon>
        <taxon>Fungi</taxon>
        <taxon>Dikarya</taxon>
        <taxon>Ascomycota</taxon>
        <taxon>Pezizomycotina</taxon>
        <taxon>Dothideomycetes</taxon>
        <taxon>Dothideomycetes incertae sedis</taxon>
        <taxon>Botryosphaeriales</taxon>
        <taxon>Botryosphaeriaceae</taxon>
        <taxon>Botryosphaeria</taxon>
    </lineage>
</organism>
<feature type="region of interest" description="Disordered" evidence="1">
    <location>
        <begin position="255"/>
        <end position="278"/>
    </location>
</feature>
<keyword evidence="2" id="KW-0812">Transmembrane</keyword>
<keyword evidence="4" id="KW-1185">Reference proteome</keyword>
<keyword evidence="2" id="KW-0472">Membrane</keyword>